<dbReference type="AlphaFoldDB" id="A0AAP0JK41"/>
<comment type="caution">
    <text evidence="1">The sequence shown here is derived from an EMBL/GenBank/DDBJ whole genome shotgun (WGS) entry which is preliminary data.</text>
</comment>
<gene>
    <name evidence="1" type="ORF">Syun_014747</name>
</gene>
<accession>A0AAP0JK41</accession>
<dbReference type="EMBL" id="JBBNAF010000006">
    <property type="protein sequence ID" value="KAK9135417.1"/>
    <property type="molecule type" value="Genomic_DNA"/>
</dbReference>
<proteinExistence type="predicted"/>
<dbReference type="Proteomes" id="UP001420932">
    <property type="component" value="Unassembled WGS sequence"/>
</dbReference>
<evidence type="ECO:0000313" key="1">
    <source>
        <dbReference type="EMBL" id="KAK9135417.1"/>
    </source>
</evidence>
<organism evidence="1 2">
    <name type="scientific">Stephania yunnanensis</name>
    <dbReference type="NCBI Taxonomy" id="152371"/>
    <lineage>
        <taxon>Eukaryota</taxon>
        <taxon>Viridiplantae</taxon>
        <taxon>Streptophyta</taxon>
        <taxon>Embryophyta</taxon>
        <taxon>Tracheophyta</taxon>
        <taxon>Spermatophyta</taxon>
        <taxon>Magnoliopsida</taxon>
        <taxon>Ranunculales</taxon>
        <taxon>Menispermaceae</taxon>
        <taxon>Menispermoideae</taxon>
        <taxon>Cissampelideae</taxon>
        <taxon>Stephania</taxon>
    </lineage>
</organism>
<protein>
    <submittedName>
        <fullName evidence="1">Uncharacterized protein</fullName>
    </submittedName>
</protein>
<evidence type="ECO:0000313" key="2">
    <source>
        <dbReference type="Proteomes" id="UP001420932"/>
    </source>
</evidence>
<keyword evidence="2" id="KW-1185">Reference proteome</keyword>
<sequence>MLLEKTKLHLPKWRKRQPIANSDHQVKALEEQLQRAHNDSDPDWLSIRQIEFQLNQAINLEEEYWRVRSLVDWLARGDKNMSYFHAKVKQQRRSNKILQLRDDRGAWITKQFEIFKLVENYFDSIFTSQPSHMSTQNLPLIQRRLLAEEIAQLIRPISDKEIKEATFSIHPTKCPGPDSFSAKFLS</sequence>
<name>A0AAP0JK41_9MAGN</name>
<reference evidence="1 2" key="1">
    <citation type="submission" date="2024-01" db="EMBL/GenBank/DDBJ databases">
        <title>Genome assemblies of Stephania.</title>
        <authorList>
            <person name="Yang L."/>
        </authorList>
    </citation>
    <scope>NUCLEOTIDE SEQUENCE [LARGE SCALE GENOMIC DNA]</scope>
    <source>
        <strain evidence="1">YNDBR</strain>
        <tissue evidence="1">Leaf</tissue>
    </source>
</reference>